<dbReference type="EMBL" id="LT552359">
    <property type="protein sequence ID" value="SAL98783.1"/>
    <property type="molecule type" value="Genomic_DNA"/>
</dbReference>
<evidence type="ECO:0008006" key="4">
    <source>
        <dbReference type="Google" id="ProtNLM"/>
    </source>
</evidence>
<dbReference type="InterPro" id="IPR011949">
    <property type="entry name" value="HAD-SF_hydro_IA_REG-2-like"/>
</dbReference>
<dbReference type="Proteomes" id="UP000078561">
    <property type="component" value="Unassembled WGS sequence"/>
</dbReference>
<dbReference type="PRINTS" id="PR00413">
    <property type="entry name" value="HADHALOGNASE"/>
</dbReference>
<dbReference type="SUPFAM" id="SSF56784">
    <property type="entry name" value="HAD-like"/>
    <property type="match status" value="1"/>
</dbReference>
<dbReference type="AlphaFoldDB" id="A0A163JE82"/>
<evidence type="ECO:0000313" key="3">
    <source>
        <dbReference type="Proteomes" id="UP000078561"/>
    </source>
</evidence>
<keyword evidence="3" id="KW-1185">Reference proteome</keyword>
<dbReference type="GO" id="GO:0016791">
    <property type="term" value="F:phosphatase activity"/>
    <property type="evidence" value="ECO:0007669"/>
    <property type="project" value="UniProtKB-ARBA"/>
</dbReference>
<dbReference type="InParanoid" id="A0A163JE82"/>
<dbReference type="GO" id="GO:0005634">
    <property type="term" value="C:nucleus"/>
    <property type="evidence" value="ECO:0007669"/>
    <property type="project" value="TreeGrafter"/>
</dbReference>
<evidence type="ECO:0000256" key="1">
    <source>
        <dbReference type="SAM" id="MobiDB-lite"/>
    </source>
</evidence>
<dbReference type="PANTHER" id="PTHR46191">
    <property type="match status" value="1"/>
</dbReference>
<accession>A0A163JE82</accession>
<dbReference type="InterPro" id="IPR044924">
    <property type="entry name" value="HAD-SF_hydro_IA_REG-2-like_cap"/>
</dbReference>
<name>A0A163JE82_ABSGL</name>
<dbReference type="Gene3D" id="1.10.150.720">
    <property type="entry name" value="Haloacid dehalogenase-like hydrolase"/>
    <property type="match status" value="1"/>
</dbReference>
<dbReference type="Gene3D" id="3.40.50.1000">
    <property type="entry name" value="HAD superfamily/HAD-like"/>
    <property type="match status" value="1"/>
</dbReference>
<dbReference type="NCBIfam" id="TIGR01549">
    <property type="entry name" value="HAD-SF-IA-v1"/>
    <property type="match status" value="1"/>
</dbReference>
<dbReference type="PANTHER" id="PTHR46191:SF2">
    <property type="entry name" value="HALOACID DEHALOGENASE-LIKE HYDROLASE DOMAIN-CONTAINING PROTEIN 3"/>
    <property type="match status" value="1"/>
</dbReference>
<organism evidence="2">
    <name type="scientific">Absidia glauca</name>
    <name type="common">Pin mould</name>
    <dbReference type="NCBI Taxonomy" id="4829"/>
    <lineage>
        <taxon>Eukaryota</taxon>
        <taxon>Fungi</taxon>
        <taxon>Fungi incertae sedis</taxon>
        <taxon>Mucoromycota</taxon>
        <taxon>Mucoromycotina</taxon>
        <taxon>Mucoromycetes</taxon>
        <taxon>Mucorales</taxon>
        <taxon>Cunninghamellaceae</taxon>
        <taxon>Absidia</taxon>
    </lineage>
</organism>
<proteinExistence type="predicted"/>
<dbReference type="InterPro" id="IPR051828">
    <property type="entry name" value="HAD-like_hydrolase_domain"/>
</dbReference>
<dbReference type="FunCoup" id="A0A163JE82">
    <property type="interactions" value="267"/>
</dbReference>
<dbReference type="Pfam" id="PF00702">
    <property type="entry name" value="Hydrolase"/>
    <property type="match status" value="1"/>
</dbReference>
<dbReference type="STRING" id="4829.A0A163JE82"/>
<dbReference type="NCBIfam" id="TIGR02252">
    <property type="entry name" value="DREG-2"/>
    <property type="match status" value="1"/>
</dbReference>
<gene>
    <name evidence="2" type="primary">ABSGL_04348.1 scaffold 5409</name>
</gene>
<dbReference type="OrthoDB" id="444127at2759"/>
<reference evidence="2" key="1">
    <citation type="submission" date="2016-04" db="EMBL/GenBank/DDBJ databases">
        <authorList>
            <person name="Evans L.H."/>
            <person name="Alamgir A."/>
            <person name="Owens N."/>
            <person name="Weber N.D."/>
            <person name="Virtaneva K."/>
            <person name="Barbian K."/>
            <person name="Babar A."/>
            <person name="Rosenke K."/>
        </authorList>
    </citation>
    <scope>NUCLEOTIDE SEQUENCE [LARGE SCALE GENOMIC DNA]</scope>
    <source>
        <strain evidence="2">CBS 101.48</strain>
    </source>
</reference>
<sequence length="285" mass="32510">MMNNASRIRLITFDAYNTLFKPKGSLSAQYAHEASKVGLQVAPESITKHFGLAYKKQLLRSPFYGVGQGMTSEEWWKELVYDTFLEAGVPKQDLDSKFSSLFPSLYTRFMTKEGYTIFPDVVSTLDELQRRGFKMGVISNSDERLLSVMESLNLEKYFDFILPSCLAGYEKPKVEIFQKAIQLTGEVIHTDEALHVGDDVEKDYFGALNANWNSVLLKRCKLSYEDCSPSLLAPGSSRRSPRNIMSLHDLYPLACHIQPSKEEEEQHLHRQQNETQDLHVASDHQ</sequence>
<protein>
    <recommendedName>
        <fullName evidence="4">Haloacid dehalogenase-like hydrolase domain-containing protein 3</fullName>
    </recommendedName>
</protein>
<dbReference type="SFLD" id="SFLDG01129">
    <property type="entry name" value="C1.5:_HAD__Beta-PGM__Phosphata"/>
    <property type="match status" value="1"/>
</dbReference>
<dbReference type="SFLD" id="SFLDS00003">
    <property type="entry name" value="Haloacid_Dehalogenase"/>
    <property type="match status" value="1"/>
</dbReference>
<dbReference type="InterPro" id="IPR006439">
    <property type="entry name" value="HAD-SF_hydro_IA"/>
</dbReference>
<evidence type="ECO:0000313" key="2">
    <source>
        <dbReference type="EMBL" id="SAL98783.1"/>
    </source>
</evidence>
<dbReference type="InterPro" id="IPR036412">
    <property type="entry name" value="HAD-like_sf"/>
</dbReference>
<dbReference type="InterPro" id="IPR023214">
    <property type="entry name" value="HAD_sf"/>
</dbReference>
<feature type="region of interest" description="Disordered" evidence="1">
    <location>
        <begin position="261"/>
        <end position="285"/>
    </location>
</feature>
<dbReference type="OMA" id="WWRQLIA"/>